<reference evidence="1" key="1">
    <citation type="submission" date="2016-10" db="EMBL/GenBank/DDBJ databases">
        <title>Sequence of Gallionella enrichment culture.</title>
        <authorList>
            <person name="Poehlein A."/>
            <person name="Muehling M."/>
            <person name="Daniel R."/>
        </authorList>
    </citation>
    <scope>NUCLEOTIDE SEQUENCE</scope>
</reference>
<dbReference type="AlphaFoldDB" id="A0A1J5S0W2"/>
<sequence length="82" mass="9045">MDTEYQIKCPGVGCAELIDGLRGLPSPIQRPEMREIYNYRVESDGYYFVDRGVAPAVAAVGMRHLIDSALSKGASRVTIEKL</sequence>
<comment type="caution">
    <text evidence="1">The sequence shown here is derived from an EMBL/GenBank/DDBJ whole genome shotgun (WGS) entry which is preliminary data.</text>
</comment>
<evidence type="ECO:0000313" key="1">
    <source>
        <dbReference type="EMBL" id="OIR01847.1"/>
    </source>
</evidence>
<protein>
    <submittedName>
        <fullName evidence="1">Uncharacterized protein</fullName>
    </submittedName>
</protein>
<accession>A0A1J5S0W2</accession>
<organism evidence="1">
    <name type="scientific">mine drainage metagenome</name>
    <dbReference type="NCBI Taxonomy" id="410659"/>
    <lineage>
        <taxon>unclassified sequences</taxon>
        <taxon>metagenomes</taxon>
        <taxon>ecological metagenomes</taxon>
    </lineage>
</organism>
<gene>
    <name evidence="1" type="ORF">GALL_161490</name>
</gene>
<dbReference type="EMBL" id="MLJW01000080">
    <property type="protein sequence ID" value="OIR01847.1"/>
    <property type="molecule type" value="Genomic_DNA"/>
</dbReference>
<proteinExistence type="predicted"/>
<name>A0A1J5S0W2_9ZZZZ</name>